<dbReference type="AlphaFoldDB" id="A0ABD3AM62"/>
<keyword evidence="1" id="KW-0863">Zinc-finger</keyword>
<dbReference type="InterPro" id="IPR013083">
    <property type="entry name" value="Znf_RING/FYVE/PHD"/>
</dbReference>
<feature type="region of interest" description="Disordered" evidence="2">
    <location>
        <begin position="1"/>
        <end position="39"/>
    </location>
</feature>
<dbReference type="Proteomes" id="UP001630127">
    <property type="component" value="Unassembled WGS sequence"/>
</dbReference>
<dbReference type="SUPFAM" id="SSF57850">
    <property type="entry name" value="RING/U-box"/>
    <property type="match status" value="1"/>
</dbReference>
<keyword evidence="1" id="KW-0479">Metal-binding</keyword>
<dbReference type="PANTHER" id="PTHR31150:SF6">
    <property type="entry name" value="ZINC ION BINDING PROTEIN"/>
    <property type="match status" value="1"/>
</dbReference>
<sequence>MGKRKRRADLKNTPPSDVIPHSSKMEGSSGQKSSDQVESSAIGSISSILEIMDDSVKLPQVSELPAHHQHFSRAMLLRNPRYCSRKYYRRNSANRANASTSHEKVTPPLDENIFFKLANKYRSNDTSQHTESWDATLLKPERIGSSSFRTDSVSRGVGKMVCGICERLLRKKPFISGGIGSSSDLSVVAVLVCGHVYHADCLEQRTCQEAQMDPPCPTCLRLITQGDASLGQE</sequence>
<name>A0ABD3AM62_9GENT</name>
<protein>
    <recommendedName>
        <fullName evidence="3">RING-type domain-containing protein</fullName>
    </recommendedName>
</protein>
<feature type="compositionally biased region" description="Polar residues" evidence="2">
    <location>
        <begin position="25"/>
        <end position="39"/>
    </location>
</feature>
<keyword evidence="5" id="KW-1185">Reference proteome</keyword>
<feature type="domain" description="RING-type" evidence="3">
    <location>
        <begin position="162"/>
        <end position="219"/>
    </location>
</feature>
<dbReference type="GO" id="GO:0008270">
    <property type="term" value="F:zinc ion binding"/>
    <property type="evidence" value="ECO:0007669"/>
    <property type="project" value="UniProtKB-KW"/>
</dbReference>
<dbReference type="PANTHER" id="PTHR31150">
    <property type="entry name" value="EXPRESSED PROTEIN"/>
    <property type="match status" value="1"/>
</dbReference>
<dbReference type="EMBL" id="JBJUIK010000003">
    <property type="protein sequence ID" value="KAL3532276.1"/>
    <property type="molecule type" value="Genomic_DNA"/>
</dbReference>
<evidence type="ECO:0000256" key="1">
    <source>
        <dbReference type="PROSITE-ProRule" id="PRU00175"/>
    </source>
</evidence>
<evidence type="ECO:0000256" key="2">
    <source>
        <dbReference type="SAM" id="MobiDB-lite"/>
    </source>
</evidence>
<organism evidence="4 5">
    <name type="scientific">Cinchona calisaya</name>
    <dbReference type="NCBI Taxonomy" id="153742"/>
    <lineage>
        <taxon>Eukaryota</taxon>
        <taxon>Viridiplantae</taxon>
        <taxon>Streptophyta</taxon>
        <taxon>Embryophyta</taxon>
        <taxon>Tracheophyta</taxon>
        <taxon>Spermatophyta</taxon>
        <taxon>Magnoliopsida</taxon>
        <taxon>eudicotyledons</taxon>
        <taxon>Gunneridae</taxon>
        <taxon>Pentapetalae</taxon>
        <taxon>asterids</taxon>
        <taxon>lamiids</taxon>
        <taxon>Gentianales</taxon>
        <taxon>Rubiaceae</taxon>
        <taxon>Cinchonoideae</taxon>
        <taxon>Cinchoneae</taxon>
        <taxon>Cinchona</taxon>
    </lineage>
</organism>
<evidence type="ECO:0000313" key="4">
    <source>
        <dbReference type="EMBL" id="KAL3532276.1"/>
    </source>
</evidence>
<dbReference type="Gene3D" id="3.30.40.10">
    <property type="entry name" value="Zinc/RING finger domain, C3HC4 (zinc finger)"/>
    <property type="match status" value="1"/>
</dbReference>
<proteinExistence type="predicted"/>
<dbReference type="InterPro" id="IPR001841">
    <property type="entry name" value="Znf_RING"/>
</dbReference>
<keyword evidence="1" id="KW-0862">Zinc</keyword>
<reference evidence="4 5" key="1">
    <citation type="submission" date="2024-11" db="EMBL/GenBank/DDBJ databases">
        <title>A near-complete genome assembly of Cinchona calisaya.</title>
        <authorList>
            <person name="Lian D.C."/>
            <person name="Zhao X.W."/>
            <person name="Wei L."/>
        </authorList>
    </citation>
    <scope>NUCLEOTIDE SEQUENCE [LARGE SCALE GENOMIC DNA]</scope>
    <source>
        <tissue evidence="4">Nenye</tissue>
    </source>
</reference>
<evidence type="ECO:0000259" key="3">
    <source>
        <dbReference type="PROSITE" id="PS50089"/>
    </source>
</evidence>
<comment type="caution">
    <text evidence="4">The sequence shown here is derived from an EMBL/GenBank/DDBJ whole genome shotgun (WGS) entry which is preliminary data.</text>
</comment>
<accession>A0ABD3AM62</accession>
<dbReference type="SMART" id="SM00184">
    <property type="entry name" value="RING"/>
    <property type="match status" value="1"/>
</dbReference>
<evidence type="ECO:0000313" key="5">
    <source>
        <dbReference type="Proteomes" id="UP001630127"/>
    </source>
</evidence>
<dbReference type="PROSITE" id="PS50089">
    <property type="entry name" value="ZF_RING_2"/>
    <property type="match status" value="1"/>
</dbReference>
<gene>
    <name evidence="4" type="ORF">ACH5RR_005797</name>
</gene>